<dbReference type="STRING" id="1278311.GCA_000428705_01396"/>
<dbReference type="InterPro" id="IPR008218">
    <property type="entry name" value="ATPase_V1-cplx_f_g_su"/>
</dbReference>
<evidence type="ECO:0000256" key="2">
    <source>
        <dbReference type="ARBA" id="ARBA00022448"/>
    </source>
</evidence>
<keyword evidence="2" id="KW-0813">Transport</keyword>
<keyword evidence="3" id="KW-0406">Ion transport</keyword>
<dbReference type="GO" id="GO:0046961">
    <property type="term" value="F:proton-transporting ATPase activity, rotational mechanism"/>
    <property type="evidence" value="ECO:0007669"/>
    <property type="project" value="InterPro"/>
</dbReference>
<accession>A0A449BDI3</accession>
<evidence type="ECO:0000256" key="3">
    <source>
        <dbReference type="ARBA" id="ARBA00023065"/>
    </source>
</evidence>
<dbReference type="Gene3D" id="3.40.50.10580">
    <property type="entry name" value="ATPase, V1 complex, subunit F"/>
    <property type="match status" value="1"/>
</dbReference>
<evidence type="ECO:0000256" key="1">
    <source>
        <dbReference type="ARBA" id="ARBA00010148"/>
    </source>
</evidence>
<dbReference type="InterPro" id="IPR036906">
    <property type="entry name" value="ATPase_V1_fsu_sf"/>
</dbReference>
<comment type="similarity">
    <text evidence="1">Belongs to the V-ATPase F subunit family.</text>
</comment>
<dbReference type="AlphaFoldDB" id="A0A449BDI3"/>
<dbReference type="OrthoDB" id="46791at2"/>
<dbReference type="EMBL" id="LR215048">
    <property type="protein sequence ID" value="VEU80488.1"/>
    <property type="molecule type" value="Genomic_DNA"/>
</dbReference>
<dbReference type="Pfam" id="PF01990">
    <property type="entry name" value="ATP-synt_F"/>
    <property type="match status" value="1"/>
</dbReference>
<gene>
    <name evidence="4" type="ORF">NCTC10138_00861</name>
</gene>
<reference evidence="4 5" key="1">
    <citation type="submission" date="2019-01" db="EMBL/GenBank/DDBJ databases">
        <authorList>
            <consortium name="Pathogen Informatics"/>
        </authorList>
    </citation>
    <scope>NUCLEOTIDE SEQUENCE [LARGE SCALE GENOMIC DNA]</scope>
    <source>
        <strain evidence="4 5">NCTC10138</strain>
    </source>
</reference>
<dbReference type="SUPFAM" id="SSF159468">
    <property type="entry name" value="AtpF-like"/>
    <property type="match status" value="1"/>
</dbReference>
<organism evidence="4 5">
    <name type="scientific">Haploplasma axanthum</name>
    <name type="common">Acholeplasma axanthum</name>
    <dbReference type="NCBI Taxonomy" id="29552"/>
    <lineage>
        <taxon>Bacteria</taxon>
        <taxon>Bacillati</taxon>
        <taxon>Mycoplasmatota</taxon>
        <taxon>Mollicutes</taxon>
        <taxon>Acholeplasmatales</taxon>
        <taxon>Acholeplasmataceae</taxon>
        <taxon>Haploplasma</taxon>
    </lineage>
</organism>
<evidence type="ECO:0000313" key="5">
    <source>
        <dbReference type="Proteomes" id="UP000289841"/>
    </source>
</evidence>
<dbReference type="KEGG" id="aaxa:NCTC10138_00861"/>
<protein>
    <submittedName>
        <fullName evidence="4">V-type ATP synthase subunit F</fullName>
    </submittedName>
</protein>
<evidence type="ECO:0000313" key="4">
    <source>
        <dbReference type="EMBL" id="VEU80488.1"/>
    </source>
</evidence>
<dbReference type="Proteomes" id="UP000289841">
    <property type="component" value="Chromosome"/>
</dbReference>
<sequence length="105" mass="11841">MKFFLLSDNVDTLAGMRLVGIEGIVIHKRQEVLDELQKVMSDETVSIVLMTTKLVELCPEVISELKLRQTKPLIVEIPDRHGSSDIGESIDRYVSQAIGFKIWGE</sequence>
<proteinExistence type="inferred from homology"/>
<keyword evidence="5" id="KW-1185">Reference proteome</keyword>
<name>A0A449BDI3_HAPAX</name>